<dbReference type="AlphaFoldDB" id="A0A1F6NIW2"/>
<accession>A0A1F6NIW2</accession>
<evidence type="ECO:0000313" key="3">
    <source>
        <dbReference type="Proteomes" id="UP000177803"/>
    </source>
</evidence>
<comment type="caution">
    <text evidence="2">The sequence shown here is derived from an EMBL/GenBank/DDBJ whole genome shotgun (WGS) entry which is preliminary data.</text>
</comment>
<dbReference type="EMBL" id="MFQR01000065">
    <property type="protein sequence ID" value="OGH83763.1"/>
    <property type="molecule type" value="Genomic_DNA"/>
</dbReference>
<proteinExistence type="predicted"/>
<sequence>MVLDYFQKLKSAIKGRAVVYIDAANLERSVQSFFVNPKEIPEDFKKYFPDQLCWRVDYEKFKKFFSEVCDLKEIKFYSPDFQTDSHRKFFWFLKKILKIKLSTKPLKEYSDHTIDHPHRKANFDVEIAVDATFGLNDYDTLILFSGDCDFEYLLKFLRGHSKQAIVFSRSGHVAKELIPACSHYFDLVDFRQEVLKIDIKKQKIPPFSETRS</sequence>
<dbReference type="PANTHER" id="PTHR35458:SF8">
    <property type="entry name" value="SLR0650 PROTEIN"/>
    <property type="match status" value="1"/>
</dbReference>
<feature type="domain" description="NYN" evidence="1">
    <location>
        <begin position="16"/>
        <end position="186"/>
    </location>
</feature>
<dbReference type="Gene3D" id="3.40.50.1010">
    <property type="entry name" value="5'-nuclease"/>
    <property type="match status" value="1"/>
</dbReference>
<dbReference type="CDD" id="cd10911">
    <property type="entry name" value="PIN_LabA"/>
    <property type="match status" value="1"/>
</dbReference>
<reference evidence="2 3" key="1">
    <citation type="journal article" date="2016" name="Nat. Commun.">
        <title>Thousands of microbial genomes shed light on interconnected biogeochemical processes in an aquifer system.</title>
        <authorList>
            <person name="Anantharaman K."/>
            <person name="Brown C.T."/>
            <person name="Hug L.A."/>
            <person name="Sharon I."/>
            <person name="Castelle C.J."/>
            <person name="Probst A.J."/>
            <person name="Thomas B.C."/>
            <person name="Singh A."/>
            <person name="Wilkins M.J."/>
            <person name="Karaoz U."/>
            <person name="Brodie E.L."/>
            <person name="Williams K.H."/>
            <person name="Hubbard S.S."/>
            <person name="Banfield J.F."/>
        </authorList>
    </citation>
    <scope>NUCLEOTIDE SEQUENCE [LARGE SCALE GENOMIC DNA]</scope>
</reference>
<evidence type="ECO:0000259" key="1">
    <source>
        <dbReference type="Pfam" id="PF01936"/>
    </source>
</evidence>
<evidence type="ECO:0000313" key="2">
    <source>
        <dbReference type="EMBL" id="OGH83763.1"/>
    </source>
</evidence>
<dbReference type="Proteomes" id="UP000177803">
    <property type="component" value="Unassembled WGS sequence"/>
</dbReference>
<dbReference type="GO" id="GO:0004540">
    <property type="term" value="F:RNA nuclease activity"/>
    <property type="evidence" value="ECO:0007669"/>
    <property type="project" value="InterPro"/>
</dbReference>
<dbReference type="Pfam" id="PF01936">
    <property type="entry name" value="NYN"/>
    <property type="match status" value="1"/>
</dbReference>
<dbReference type="PANTHER" id="PTHR35458">
    <property type="entry name" value="SLR0755 PROTEIN"/>
    <property type="match status" value="1"/>
</dbReference>
<protein>
    <recommendedName>
        <fullName evidence="1">NYN domain-containing protein</fullName>
    </recommendedName>
</protein>
<name>A0A1F6NIW2_9BACT</name>
<gene>
    <name evidence="2" type="ORF">A2261_03655</name>
</gene>
<dbReference type="InterPro" id="IPR021139">
    <property type="entry name" value="NYN"/>
</dbReference>
<dbReference type="InterPro" id="IPR047140">
    <property type="entry name" value="LabA"/>
</dbReference>
<organism evidence="2 3">
    <name type="scientific">Candidatus Magasanikbacteria bacterium RIFOXYA2_FULL_44_8</name>
    <dbReference type="NCBI Taxonomy" id="1798696"/>
    <lineage>
        <taxon>Bacteria</taxon>
        <taxon>Candidatus Magasanikiibacteriota</taxon>
    </lineage>
</organism>